<evidence type="ECO:0000256" key="4">
    <source>
        <dbReference type="ARBA" id="ARBA00023284"/>
    </source>
</evidence>
<dbReference type="InterPro" id="IPR050553">
    <property type="entry name" value="Thioredoxin_ResA/DsbE_sf"/>
</dbReference>
<dbReference type="InterPro" id="IPR036249">
    <property type="entry name" value="Thioredoxin-like_sf"/>
</dbReference>
<feature type="chain" id="PRO_5011701222" evidence="5">
    <location>
        <begin position="20"/>
        <end position="380"/>
    </location>
</feature>
<gene>
    <name evidence="7" type="ORF">SAMN05421827_10799</name>
</gene>
<dbReference type="PANTHER" id="PTHR42852:SF6">
    <property type="entry name" value="THIOL:DISULFIDE INTERCHANGE PROTEIN DSBE"/>
    <property type="match status" value="1"/>
</dbReference>
<evidence type="ECO:0000313" key="8">
    <source>
        <dbReference type="Proteomes" id="UP000199643"/>
    </source>
</evidence>
<dbReference type="GO" id="GO:0017004">
    <property type="term" value="P:cytochrome complex assembly"/>
    <property type="evidence" value="ECO:0007669"/>
    <property type="project" value="UniProtKB-KW"/>
</dbReference>
<dbReference type="Pfam" id="PF00578">
    <property type="entry name" value="AhpC-TSA"/>
    <property type="match status" value="1"/>
</dbReference>
<dbReference type="CDD" id="cd02966">
    <property type="entry name" value="TlpA_like_family"/>
    <property type="match status" value="1"/>
</dbReference>
<dbReference type="STRING" id="405671.SAMN05421827_10799"/>
<sequence length="380" mass="41893">MLKILVTAVIGLSACSVNAQTGFSISGKISAKNDGQKVMLEYRTAEREVTDSAVVKNGTFSFKGKVNAVVKAYLNLKPAEKKGMAINDDFSARNYQTFFLENTKISIVGTQIANATIKGGPAQADYLILKSRLKSLEAKQMALNEQVMASFRNKKEGDTSEGAPNKFAPQLQLLYSEIGKVHNAFIQQHPDSYVSLDLINERNEGAVELAKLKSDLKLLSPRMKSTPTGRNLLARLAMAEKTGIGQQAMDFTQNDTKGQPVTLSGLRGKYVLVDFWASWCAPCREENPSVLKAYNKFKDRNFEIISVSLDDKKEPWLKAIEADGLPWIQVSDLKGWKNAVARLYGVTSVPQNLLLDPSGKIVAKNLRGEELNAELVKIFN</sequence>
<dbReference type="Gene3D" id="3.40.30.10">
    <property type="entry name" value="Glutaredoxin"/>
    <property type="match status" value="1"/>
</dbReference>
<dbReference type="PROSITE" id="PS51352">
    <property type="entry name" value="THIOREDOXIN_2"/>
    <property type="match status" value="1"/>
</dbReference>
<evidence type="ECO:0000256" key="5">
    <source>
        <dbReference type="SAM" id="SignalP"/>
    </source>
</evidence>
<keyword evidence="2" id="KW-0201">Cytochrome c-type biogenesis</keyword>
<evidence type="ECO:0000256" key="1">
    <source>
        <dbReference type="ARBA" id="ARBA00004196"/>
    </source>
</evidence>
<dbReference type="InterPro" id="IPR025380">
    <property type="entry name" value="DUF4369"/>
</dbReference>
<dbReference type="GO" id="GO:0030313">
    <property type="term" value="C:cell envelope"/>
    <property type="evidence" value="ECO:0007669"/>
    <property type="project" value="UniProtKB-SubCell"/>
</dbReference>
<keyword evidence="8" id="KW-1185">Reference proteome</keyword>
<dbReference type="InterPro" id="IPR017937">
    <property type="entry name" value="Thioredoxin_CS"/>
</dbReference>
<dbReference type="PROSITE" id="PS51257">
    <property type="entry name" value="PROKAR_LIPOPROTEIN"/>
    <property type="match status" value="1"/>
</dbReference>
<reference evidence="8" key="1">
    <citation type="submission" date="2016-10" db="EMBL/GenBank/DDBJ databases">
        <authorList>
            <person name="Varghese N."/>
            <person name="Submissions S."/>
        </authorList>
    </citation>
    <scope>NUCLEOTIDE SEQUENCE [LARGE SCALE GENOMIC DNA]</scope>
    <source>
        <strain evidence="8">DSM 17933</strain>
    </source>
</reference>
<dbReference type="RefSeq" id="WP_090499612.1">
    <property type="nucleotide sequence ID" value="NZ_FNCH01000007.1"/>
</dbReference>
<dbReference type="PANTHER" id="PTHR42852">
    <property type="entry name" value="THIOL:DISULFIDE INTERCHANGE PROTEIN DSBE"/>
    <property type="match status" value="1"/>
</dbReference>
<dbReference type="EMBL" id="FNCH01000007">
    <property type="protein sequence ID" value="SDG50427.1"/>
    <property type="molecule type" value="Genomic_DNA"/>
</dbReference>
<protein>
    <submittedName>
        <fullName evidence="7">Peroxiredoxin</fullName>
    </submittedName>
</protein>
<dbReference type="GO" id="GO:0016491">
    <property type="term" value="F:oxidoreductase activity"/>
    <property type="evidence" value="ECO:0007669"/>
    <property type="project" value="InterPro"/>
</dbReference>
<accession>A0A1G7USG6</accession>
<evidence type="ECO:0000256" key="2">
    <source>
        <dbReference type="ARBA" id="ARBA00022748"/>
    </source>
</evidence>
<feature type="signal peptide" evidence="5">
    <location>
        <begin position="1"/>
        <end position="19"/>
    </location>
</feature>
<dbReference type="PROSITE" id="PS00194">
    <property type="entry name" value="THIOREDOXIN_1"/>
    <property type="match status" value="1"/>
</dbReference>
<dbReference type="InterPro" id="IPR013766">
    <property type="entry name" value="Thioredoxin_domain"/>
</dbReference>
<dbReference type="GO" id="GO:0016209">
    <property type="term" value="F:antioxidant activity"/>
    <property type="evidence" value="ECO:0007669"/>
    <property type="project" value="InterPro"/>
</dbReference>
<dbReference type="SUPFAM" id="SSF52833">
    <property type="entry name" value="Thioredoxin-like"/>
    <property type="match status" value="1"/>
</dbReference>
<keyword evidence="5" id="KW-0732">Signal</keyword>
<evidence type="ECO:0000313" key="7">
    <source>
        <dbReference type="EMBL" id="SDG50427.1"/>
    </source>
</evidence>
<organism evidence="7 8">
    <name type="scientific">Pedobacter terrae</name>
    <dbReference type="NCBI Taxonomy" id="405671"/>
    <lineage>
        <taxon>Bacteria</taxon>
        <taxon>Pseudomonadati</taxon>
        <taxon>Bacteroidota</taxon>
        <taxon>Sphingobacteriia</taxon>
        <taxon>Sphingobacteriales</taxon>
        <taxon>Sphingobacteriaceae</taxon>
        <taxon>Pedobacter</taxon>
    </lineage>
</organism>
<comment type="subcellular location">
    <subcellularLocation>
        <location evidence="1">Cell envelope</location>
    </subcellularLocation>
</comment>
<evidence type="ECO:0000259" key="6">
    <source>
        <dbReference type="PROSITE" id="PS51352"/>
    </source>
</evidence>
<dbReference type="OrthoDB" id="750178at2"/>
<dbReference type="AlphaFoldDB" id="A0A1G7USG6"/>
<keyword evidence="4" id="KW-0676">Redox-active center</keyword>
<dbReference type="Proteomes" id="UP000199643">
    <property type="component" value="Unassembled WGS sequence"/>
</dbReference>
<dbReference type="InterPro" id="IPR000866">
    <property type="entry name" value="AhpC/TSA"/>
</dbReference>
<keyword evidence="3" id="KW-1015">Disulfide bond</keyword>
<proteinExistence type="predicted"/>
<name>A0A1G7USG6_9SPHI</name>
<evidence type="ECO:0000256" key="3">
    <source>
        <dbReference type="ARBA" id="ARBA00023157"/>
    </source>
</evidence>
<dbReference type="Pfam" id="PF14289">
    <property type="entry name" value="DUF4369"/>
    <property type="match status" value="1"/>
</dbReference>
<feature type="domain" description="Thioredoxin" evidence="6">
    <location>
        <begin position="242"/>
        <end position="380"/>
    </location>
</feature>